<organism evidence="12 13">
    <name type="scientific">Pigmentiphaga litoralis</name>
    <dbReference type="NCBI Taxonomy" id="516702"/>
    <lineage>
        <taxon>Bacteria</taxon>
        <taxon>Pseudomonadati</taxon>
        <taxon>Pseudomonadota</taxon>
        <taxon>Betaproteobacteria</taxon>
        <taxon>Burkholderiales</taxon>
        <taxon>Alcaligenaceae</taxon>
        <taxon>Pigmentiphaga</taxon>
    </lineage>
</organism>
<comment type="caution">
    <text evidence="12">The sequence shown here is derived from an EMBL/GenBank/DDBJ whole genome shotgun (WGS) entry which is preliminary data.</text>
</comment>
<gene>
    <name evidence="12" type="ORF">FHW18_004890</name>
</gene>
<dbReference type="InterPro" id="IPR001633">
    <property type="entry name" value="EAL_dom"/>
</dbReference>
<dbReference type="EC" id="3.1.4.52" evidence="2"/>
<evidence type="ECO:0000256" key="10">
    <source>
        <dbReference type="SAM" id="Phobius"/>
    </source>
</evidence>
<reference evidence="12 13" key="1">
    <citation type="submission" date="2020-07" db="EMBL/GenBank/DDBJ databases">
        <title>Genomic Encyclopedia of Type Strains, Phase IV (KMG-V): Genome sequencing to study the core and pangenomes of soil and plant-associated prokaryotes.</title>
        <authorList>
            <person name="Whitman W."/>
        </authorList>
    </citation>
    <scope>NUCLEOTIDE SEQUENCE [LARGE SCALE GENOMIC DNA]</scope>
    <source>
        <strain evidence="12 13">SAS40</strain>
    </source>
</reference>
<dbReference type="AlphaFoldDB" id="A0A7Y9J038"/>
<dbReference type="PROSITE" id="PS50883">
    <property type="entry name" value="EAL"/>
    <property type="match status" value="1"/>
</dbReference>
<keyword evidence="3" id="KW-1003">Cell membrane</keyword>
<evidence type="ECO:0000313" key="13">
    <source>
        <dbReference type="Proteomes" id="UP000542125"/>
    </source>
</evidence>
<evidence type="ECO:0000256" key="5">
    <source>
        <dbReference type="ARBA" id="ARBA00022692"/>
    </source>
</evidence>
<dbReference type="Pfam" id="PF12792">
    <property type="entry name" value="CSS-motif"/>
    <property type="match status" value="1"/>
</dbReference>
<evidence type="ECO:0000256" key="7">
    <source>
        <dbReference type="ARBA" id="ARBA00022989"/>
    </source>
</evidence>
<dbReference type="InterPro" id="IPR024744">
    <property type="entry name" value="CSS-motif_dom"/>
</dbReference>
<dbReference type="GO" id="GO:0071111">
    <property type="term" value="F:cyclic-guanylate-specific phosphodiesterase activity"/>
    <property type="evidence" value="ECO:0007669"/>
    <property type="project" value="UniProtKB-EC"/>
</dbReference>
<dbReference type="PANTHER" id="PTHR33121:SF79">
    <property type="entry name" value="CYCLIC DI-GMP PHOSPHODIESTERASE PDED-RELATED"/>
    <property type="match status" value="1"/>
</dbReference>
<dbReference type="Gene3D" id="3.20.20.450">
    <property type="entry name" value="EAL domain"/>
    <property type="match status" value="1"/>
</dbReference>
<accession>A0A7Y9J038</accession>
<keyword evidence="4" id="KW-0973">c-di-GMP</keyword>
<dbReference type="Pfam" id="PF00563">
    <property type="entry name" value="EAL"/>
    <property type="match status" value="1"/>
</dbReference>
<name>A0A7Y9J038_9BURK</name>
<dbReference type="EMBL" id="JACBYR010000002">
    <property type="protein sequence ID" value="NYE85583.1"/>
    <property type="molecule type" value="Genomic_DNA"/>
</dbReference>
<proteinExistence type="predicted"/>
<dbReference type="PANTHER" id="PTHR33121">
    <property type="entry name" value="CYCLIC DI-GMP PHOSPHODIESTERASE PDEF"/>
    <property type="match status" value="1"/>
</dbReference>
<feature type="domain" description="EAL" evidence="11">
    <location>
        <begin position="264"/>
        <end position="516"/>
    </location>
</feature>
<dbReference type="CDD" id="cd01948">
    <property type="entry name" value="EAL"/>
    <property type="match status" value="1"/>
</dbReference>
<comment type="catalytic activity">
    <reaction evidence="9">
        <text>3',3'-c-di-GMP + H2O = 5'-phosphoguanylyl(3'-&gt;5')guanosine + H(+)</text>
        <dbReference type="Rhea" id="RHEA:24902"/>
        <dbReference type="ChEBI" id="CHEBI:15377"/>
        <dbReference type="ChEBI" id="CHEBI:15378"/>
        <dbReference type="ChEBI" id="CHEBI:58754"/>
        <dbReference type="ChEBI" id="CHEBI:58805"/>
        <dbReference type="EC" id="3.1.4.52"/>
    </reaction>
</comment>
<dbReference type="InterPro" id="IPR035919">
    <property type="entry name" value="EAL_sf"/>
</dbReference>
<evidence type="ECO:0000313" key="12">
    <source>
        <dbReference type="EMBL" id="NYE85583.1"/>
    </source>
</evidence>
<evidence type="ECO:0000256" key="9">
    <source>
        <dbReference type="ARBA" id="ARBA00034290"/>
    </source>
</evidence>
<dbReference type="InterPro" id="IPR050706">
    <property type="entry name" value="Cyclic-di-GMP_PDE-like"/>
</dbReference>
<dbReference type="SUPFAM" id="SSF141868">
    <property type="entry name" value="EAL domain-like"/>
    <property type="match status" value="1"/>
</dbReference>
<evidence type="ECO:0000256" key="6">
    <source>
        <dbReference type="ARBA" id="ARBA00022801"/>
    </source>
</evidence>
<feature type="transmembrane region" description="Helical" evidence="10">
    <location>
        <begin position="239"/>
        <end position="261"/>
    </location>
</feature>
<dbReference type="RefSeq" id="WP_179589630.1">
    <property type="nucleotide sequence ID" value="NZ_JACBYR010000002.1"/>
</dbReference>
<evidence type="ECO:0000259" key="11">
    <source>
        <dbReference type="PROSITE" id="PS50883"/>
    </source>
</evidence>
<keyword evidence="6" id="KW-0378">Hydrolase</keyword>
<dbReference type="Proteomes" id="UP000542125">
    <property type="component" value="Unassembled WGS sequence"/>
</dbReference>
<keyword evidence="5 10" id="KW-0812">Transmembrane</keyword>
<keyword evidence="7 10" id="KW-1133">Transmembrane helix</keyword>
<sequence>MNRSRIIVTALLLAALGALLPLAVAAYASWARAVSQEQSLLDGYAARALRNVTNTLDQGRRAVTEMESWRGTPCSAEHVEQMRRIAINSRYTEQVGYLDNGQPRCSSWGVFANAPGTPRVQAPDAELPDGFRITLRTYPGITGGDPVTVLQRNNIYVLINTSRLSDVIVDDRVQLGVAYGGKVVSTLRAADTDFIAAVAASTTPINDSRYLYAVARQDAWTAVVLEPHGNLRTSLLKELLWLLPIGIIISCVIVALVIRLLRKRLSPLAELTIAVQQREFVVFYQPIINLTTGACIGAEALVRWRRPDGTMVPPDLFIPLAEESGLILPITDQVVETCVRDLRELLVVDRSLHVAINLSAKDITTGRFLSVVQKALEGTGIHNEQIWLEATERGFIDIEAASTNLAKARALGFGIAIDDFGTGYSSLQYLERLPTDALKIDKCFIAAIGRTVATSSVISHIIDMAKTVGLKVVAEGVETEAQAEYLKAHGVEFAQGWLYAKAMPVEDFLAFVRVEAWREVKGA</sequence>
<dbReference type="SMART" id="SM00052">
    <property type="entry name" value="EAL"/>
    <property type="match status" value="1"/>
</dbReference>
<keyword evidence="8 10" id="KW-0472">Membrane</keyword>
<evidence type="ECO:0000256" key="8">
    <source>
        <dbReference type="ARBA" id="ARBA00023136"/>
    </source>
</evidence>
<evidence type="ECO:0000256" key="3">
    <source>
        <dbReference type="ARBA" id="ARBA00022475"/>
    </source>
</evidence>
<dbReference type="GO" id="GO:0005886">
    <property type="term" value="C:plasma membrane"/>
    <property type="evidence" value="ECO:0007669"/>
    <property type="project" value="UniProtKB-SubCell"/>
</dbReference>
<keyword evidence="13" id="KW-1185">Reference proteome</keyword>
<evidence type="ECO:0000256" key="4">
    <source>
        <dbReference type="ARBA" id="ARBA00022636"/>
    </source>
</evidence>
<evidence type="ECO:0000256" key="1">
    <source>
        <dbReference type="ARBA" id="ARBA00004651"/>
    </source>
</evidence>
<comment type="subcellular location">
    <subcellularLocation>
        <location evidence="1">Cell membrane</location>
        <topology evidence="1">Multi-pass membrane protein</topology>
    </subcellularLocation>
</comment>
<evidence type="ECO:0000256" key="2">
    <source>
        <dbReference type="ARBA" id="ARBA00012282"/>
    </source>
</evidence>
<protein>
    <recommendedName>
        <fullName evidence="2">cyclic-guanylate-specific phosphodiesterase</fullName>
        <ecNumber evidence="2">3.1.4.52</ecNumber>
    </recommendedName>
</protein>